<organism evidence="1 2">
    <name type="scientific">Porites lobata</name>
    <dbReference type="NCBI Taxonomy" id="104759"/>
    <lineage>
        <taxon>Eukaryota</taxon>
        <taxon>Metazoa</taxon>
        <taxon>Cnidaria</taxon>
        <taxon>Anthozoa</taxon>
        <taxon>Hexacorallia</taxon>
        <taxon>Scleractinia</taxon>
        <taxon>Fungiina</taxon>
        <taxon>Poritidae</taxon>
        <taxon>Porites</taxon>
    </lineage>
</organism>
<dbReference type="Proteomes" id="UP001159405">
    <property type="component" value="Unassembled WGS sequence"/>
</dbReference>
<accession>A0ABN8RPQ1</accession>
<dbReference type="PANTHER" id="PTHR36191">
    <property type="entry name" value="ENDO/EXONUCLEASE/PHOSPHATASE DOMAIN-CONTAINING PROTEIN-RELATED"/>
    <property type="match status" value="1"/>
</dbReference>
<sequence length="321" mass="37541">EPTSVLPSQRGFKLASLNINKLITHIDQLRILLAYNEIDILSINETKLNETISDNEVNISGYDIIRRDRITNGGGGVCFYVKSSINFTIRNDLNMDTLENLCLEIQKPRSKPFVVATWYRPPDSPIEANFRKFNRINFRNDIASHCWDHIYNSTDPNQMWLQWKCSFLSIVNKHAPLRTMRVRTRSSPWITSELKKRMHDRDILKIKASKSNDSNDWSLFKKQPINKWILSQSPRHLQLMILKLVRSLHGLAPNYLSSKFERREVAYNLRDSENKLNIPLPRTNYYKNSFSYSGAILWNSLPCNLREAESLGQFKRLLKEL</sequence>
<evidence type="ECO:0000313" key="1">
    <source>
        <dbReference type="EMBL" id="CAH3180943.1"/>
    </source>
</evidence>
<gene>
    <name evidence="1" type="ORF">PLOB_00024027</name>
</gene>
<name>A0ABN8RPQ1_9CNID</name>
<reference evidence="1 2" key="1">
    <citation type="submission" date="2022-05" db="EMBL/GenBank/DDBJ databases">
        <authorList>
            <consortium name="Genoscope - CEA"/>
            <person name="William W."/>
        </authorList>
    </citation>
    <scope>NUCLEOTIDE SEQUENCE [LARGE SCALE GENOMIC DNA]</scope>
</reference>
<dbReference type="PANTHER" id="PTHR36191:SF11">
    <property type="entry name" value="BRCT DOMAIN-CONTAINING PROTEIN"/>
    <property type="match status" value="1"/>
</dbReference>
<keyword evidence="2" id="KW-1185">Reference proteome</keyword>
<feature type="non-terminal residue" evidence="1">
    <location>
        <position position="1"/>
    </location>
</feature>
<dbReference type="Gene3D" id="3.60.10.10">
    <property type="entry name" value="Endonuclease/exonuclease/phosphatase"/>
    <property type="match status" value="1"/>
</dbReference>
<proteinExistence type="predicted"/>
<evidence type="ECO:0000313" key="2">
    <source>
        <dbReference type="Proteomes" id="UP001159405"/>
    </source>
</evidence>
<dbReference type="SUPFAM" id="SSF56219">
    <property type="entry name" value="DNase I-like"/>
    <property type="match status" value="1"/>
</dbReference>
<dbReference type="EMBL" id="CALNXK010000287">
    <property type="protein sequence ID" value="CAH3180943.1"/>
    <property type="molecule type" value="Genomic_DNA"/>
</dbReference>
<dbReference type="InterPro" id="IPR036691">
    <property type="entry name" value="Endo/exonu/phosph_ase_sf"/>
</dbReference>
<comment type="caution">
    <text evidence="1">The sequence shown here is derived from an EMBL/GenBank/DDBJ whole genome shotgun (WGS) entry which is preliminary data.</text>
</comment>
<protein>
    <submittedName>
        <fullName evidence="1">Uncharacterized protein</fullName>
    </submittedName>
</protein>